<feature type="domain" description="Heterokaryon incompatibility" evidence="2">
    <location>
        <begin position="22"/>
        <end position="111"/>
    </location>
</feature>
<keyword evidence="1" id="KW-0040">ANK repeat</keyword>
<dbReference type="SMART" id="SM00248">
    <property type="entry name" value="ANK"/>
    <property type="match status" value="8"/>
</dbReference>
<evidence type="ECO:0000313" key="3">
    <source>
        <dbReference type="EMBL" id="CEO45174.1"/>
    </source>
</evidence>
<dbReference type="InterPro" id="IPR036770">
    <property type="entry name" value="Ankyrin_rpt-contain_sf"/>
</dbReference>
<evidence type="ECO:0000256" key="1">
    <source>
        <dbReference type="PROSITE-ProRule" id="PRU00023"/>
    </source>
</evidence>
<organism evidence="3">
    <name type="scientific">Bionectria ochroleuca</name>
    <name type="common">Gliocladium roseum</name>
    <dbReference type="NCBI Taxonomy" id="29856"/>
    <lineage>
        <taxon>Eukaryota</taxon>
        <taxon>Fungi</taxon>
        <taxon>Dikarya</taxon>
        <taxon>Ascomycota</taxon>
        <taxon>Pezizomycotina</taxon>
        <taxon>Sordariomycetes</taxon>
        <taxon>Hypocreomycetidae</taxon>
        <taxon>Hypocreales</taxon>
        <taxon>Bionectriaceae</taxon>
        <taxon>Clonostachys</taxon>
    </lineage>
</organism>
<feature type="repeat" description="ANK" evidence="1">
    <location>
        <begin position="461"/>
        <end position="489"/>
    </location>
</feature>
<dbReference type="PROSITE" id="PS50088">
    <property type="entry name" value="ANK_REPEAT"/>
    <property type="match status" value="4"/>
</dbReference>
<dbReference type="PANTHER" id="PTHR10622:SF10">
    <property type="entry name" value="HET DOMAIN-CONTAINING PROTEIN"/>
    <property type="match status" value="1"/>
</dbReference>
<dbReference type="SUPFAM" id="SSF48403">
    <property type="entry name" value="Ankyrin repeat"/>
    <property type="match status" value="2"/>
</dbReference>
<protein>
    <recommendedName>
        <fullName evidence="2">Heterokaryon incompatibility domain-containing protein</fullName>
    </recommendedName>
</protein>
<feature type="repeat" description="ANK" evidence="1">
    <location>
        <begin position="560"/>
        <end position="592"/>
    </location>
</feature>
<feature type="repeat" description="ANK" evidence="1">
    <location>
        <begin position="428"/>
        <end position="460"/>
    </location>
</feature>
<dbReference type="Pfam" id="PF12796">
    <property type="entry name" value="Ank_2"/>
    <property type="match status" value="3"/>
</dbReference>
<dbReference type="InterPro" id="IPR002110">
    <property type="entry name" value="Ankyrin_rpt"/>
</dbReference>
<evidence type="ECO:0000259" key="2">
    <source>
        <dbReference type="Pfam" id="PF06985"/>
    </source>
</evidence>
<dbReference type="Pfam" id="PF06985">
    <property type="entry name" value="HET"/>
    <property type="match status" value="1"/>
</dbReference>
<proteinExistence type="predicted"/>
<dbReference type="PROSITE" id="PS50297">
    <property type="entry name" value="ANK_REP_REGION"/>
    <property type="match status" value="4"/>
</dbReference>
<dbReference type="EMBL" id="CDPU01000002">
    <property type="protein sequence ID" value="CEO45174.1"/>
    <property type="molecule type" value="Genomic_DNA"/>
</dbReference>
<dbReference type="Gene3D" id="1.25.40.20">
    <property type="entry name" value="Ankyrin repeat-containing domain"/>
    <property type="match status" value="1"/>
</dbReference>
<dbReference type="AlphaFoldDB" id="A0A0B7JK97"/>
<accession>A0A0B7JK97</accession>
<dbReference type="InterPro" id="IPR010730">
    <property type="entry name" value="HET"/>
</dbReference>
<feature type="repeat" description="ANK" evidence="1">
    <location>
        <begin position="527"/>
        <end position="559"/>
    </location>
</feature>
<sequence>MHLLDTRSITLTEFPDGDRPKYAILSHVWGQEEVTLQDMERSCAELKRGYKKVRDCCKKALSDGFNYVWIDTCCIDKKSSAEMSEAINSMYTWYYEAEVCYAYLADVSSRNEITGIPGELLCENIVVDLSEYSVAQKMSWAASRTTMRVEDRAYSLLGIFGIYMPPIYGQGENAFIRLQEEIMRPGRQMRSETLATLFHISPMIEAHAGPYISSSGIHLEVRFLGEPFGTGIGMAVLNCRYQSKEDESIAICVQDLDLMMERFQRTRDSGLVEVGMNTQLQTLGSVRKICIRRPHSRELNVRRCNEALNKENCIEYVSHWDGGISLMTASRKGLVHSVWYLLTFSSNESWLRRREGRKAIFEAIQGGNEMVVRILLHRSGIRAHEMEEEQESPTAFLLAAVRARQHAIVKLLLERRFRPDPSLAHRGKFMSALSLAAAYGLESIVKLLLHHGADVNWFNDKFQTPLCFAAEKGHENIVRILIDQGAKLDRTLGDTRIPLCYASEARYESIVRLLIERRASPHTLDNRGRSPLSLASERGHYKLAELLISNGAKIESEDRSHKTPLAYAVTELEFEAIRVLLKHGADIEAVDGESAMSLALDETHPDIMRAFSNHSALGPKVENHIVRTPLQGDRSEA</sequence>
<gene>
    <name evidence="3" type="ORF">BN869_000001229_1</name>
</gene>
<name>A0A0B7JK97_BIOOC</name>
<reference evidence="3" key="1">
    <citation type="submission" date="2015-01" db="EMBL/GenBank/DDBJ databases">
        <authorList>
            <person name="Durling Mikael"/>
        </authorList>
    </citation>
    <scope>NUCLEOTIDE SEQUENCE</scope>
</reference>
<dbReference type="PANTHER" id="PTHR10622">
    <property type="entry name" value="HET DOMAIN-CONTAINING PROTEIN"/>
    <property type="match status" value="1"/>
</dbReference>